<comment type="caution">
    <text evidence="2">The sequence shown here is derived from an EMBL/GenBank/DDBJ whole genome shotgun (WGS) entry which is preliminary data.</text>
</comment>
<evidence type="ECO:0000313" key="3">
    <source>
        <dbReference type="Proteomes" id="UP000299290"/>
    </source>
</evidence>
<keyword evidence="3" id="KW-1185">Reference proteome</keyword>
<evidence type="ECO:0000256" key="1">
    <source>
        <dbReference type="SAM" id="MobiDB-lite"/>
    </source>
</evidence>
<name>A0A4D4K618_9ACTN</name>
<evidence type="ECO:0008006" key="4">
    <source>
        <dbReference type="Google" id="ProtNLM"/>
    </source>
</evidence>
<protein>
    <recommendedName>
        <fullName evidence="4">Peptidase inhibitor family I36</fullName>
    </recommendedName>
</protein>
<proteinExistence type="predicted"/>
<dbReference type="Proteomes" id="UP000299290">
    <property type="component" value="Unassembled WGS sequence"/>
</dbReference>
<evidence type="ECO:0000313" key="2">
    <source>
        <dbReference type="EMBL" id="GDY41363.1"/>
    </source>
</evidence>
<feature type="compositionally biased region" description="Acidic residues" evidence="1">
    <location>
        <begin position="207"/>
        <end position="217"/>
    </location>
</feature>
<accession>A0A4D4K618</accession>
<reference evidence="2 3" key="1">
    <citation type="journal article" date="2020" name="Int. J. Syst. Evol. Microbiol.">
        <title>Reclassification of Streptomyces castelarensis and Streptomyces sporoclivatus as later heterotypic synonyms of Streptomyces antimycoticus.</title>
        <authorList>
            <person name="Komaki H."/>
            <person name="Tamura T."/>
        </authorList>
    </citation>
    <scope>NUCLEOTIDE SEQUENCE [LARGE SCALE GENOMIC DNA]</scope>
    <source>
        <strain evidence="2 3">NBRC 12839</strain>
    </source>
</reference>
<organism evidence="2 3">
    <name type="scientific">Streptomyces antimycoticus</name>
    <dbReference type="NCBI Taxonomy" id="68175"/>
    <lineage>
        <taxon>Bacteria</taxon>
        <taxon>Bacillati</taxon>
        <taxon>Actinomycetota</taxon>
        <taxon>Actinomycetes</taxon>
        <taxon>Kitasatosporales</taxon>
        <taxon>Streptomycetaceae</taxon>
        <taxon>Streptomyces</taxon>
        <taxon>Streptomyces violaceusniger group</taxon>
    </lineage>
</organism>
<sequence>MWFRPPALAREERWSFNVGVNHLSRGMAAAALTVPLLTAAAPAAAPAVAMPAGIDCPGGYVCTRDQLRRAVDGSVKDLPSAIRDHGSPVGKNSDRTARVYEKRNFSGRWVCVTMSGGSIHDLRGYNLNDQTRSPGINRNDCGWQVLRSAWCLPRGKRGSPRTNYVPYPERRMDRWSPGAAHPLWGDSHRKLSVRPGGARHGDGHDDVDQDSVEDFAA</sequence>
<gene>
    <name evidence="2" type="ORF">SANT12839_022450</name>
</gene>
<dbReference type="EMBL" id="BJHV01000001">
    <property type="protein sequence ID" value="GDY41363.1"/>
    <property type="molecule type" value="Genomic_DNA"/>
</dbReference>
<dbReference type="Gene3D" id="2.60.20.10">
    <property type="entry name" value="Crystallins"/>
    <property type="match status" value="1"/>
</dbReference>
<dbReference type="AlphaFoldDB" id="A0A4D4K618"/>
<feature type="region of interest" description="Disordered" evidence="1">
    <location>
        <begin position="184"/>
        <end position="217"/>
    </location>
</feature>